<dbReference type="Proteomes" id="UP000762676">
    <property type="component" value="Unassembled WGS sequence"/>
</dbReference>
<comment type="caution">
    <text evidence="1">The sequence shown here is derived from an EMBL/GenBank/DDBJ whole genome shotgun (WGS) entry which is preliminary data.</text>
</comment>
<sequence>MEPKAAIPAVVMEWERRITKFYGDDASLARELEEVRRVWAAAPNLNADHRLDILLSNVGPTVKAELRCQPSYMQEDPEKVLKAVLKMMISFKK</sequence>
<accession>A0AAV4EHB9</accession>
<keyword evidence="2" id="KW-1185">Reference proteome</keyword>
<gene>
    <name evidence="1" type="ORF">ElyMa_001812300</name>
</gene>
<name>A0AAV4EHB9_9GAST</name>
<dbReference type="EMBL" id="BMAT01003663">
    <property type="protein sequence ID" value="GFR60062.1"/>
    <property type="molecule type" value="Genomic_DNA"/>
</dbReference>
<reference evidence="1 2" key="1">
    <citation type="journal article" date="2021" name="Elife">
        <title>Chloroplast acquisition without the gene transfer in kleptoplastic sea slugs, Plakobranchus ocellatus.</title>
        <authorList>
            <person name="Maeda T."/>
            <person name="Takahashi S."/>
            <person name="Yoshida T."/>
            <person name="Shimamura S."/>
            <person name="Takaki Y."/>
            <person name="Nagai Y."/>
            <person name="Toyoda A."/>
            <person name="Suzuki Y."/>
            <person name="Arimoto A."/>
            <person name="Ishii H."/>
            <person name="Satoh N."/>
            <person name="Nishiyama T."/>
            <person name="Hasebe M."/>
            <person name="Maruyama T."/>
            <person name="Minagawa J."/>
            <person name="Obokata J."/>
            <person name="Shigenobu S."/>
        </authorList>
    </citation>
    <scope>NUCLEOTIDE SEQUENCE [LARGE SCALE GENOMIC DNA]</scope>
</reference>
<proteinExistence type="predicted"/>
<evidence type="ECO:0000313" key="2">
    <source>
        <dbReference type="Proteomes" id="UP000762676"/>
    </source>
</evidence>
<evidence type="ECO:0000313" key="1">
    <source>
        <dbReference type="EMBL" id="GFR60062.1"/>
    </source>
</evidence>
<organism evidence="1 2">
    <name type="scientific">Elysia marginata</name>
    <dbReference type="NCBI Taxonomy" id="1093978"/>
    <lineage>
        <taxon>Eukaryota</taxon>
        <taxon>Metazoa</taxon>
        <taxon>Spiralia</taxon>
        <taxon>Lophotrochozoa</taxon>
        <taxon>Mollusca</taxon>
        <taxon>Gastropoda</taxon>
        <taxon>Heterobranchia</taxon>
        <taxon>Euthyneura</taxon>
        <taxon>Panpulmonata</taxon>
        <taxon>Sacoglossa</taxon>
        <taxon>Placobranchoidea</taxon>
        <taxon>Plakobranchidae</taxon>
        <taxon>Elysia</taxon>
    </lineage>
</organism>
<protein>
    <submittedName>
        <fullName evidence="1">Uncharacterized protein</fullName>
    </submittedName>
</protein>
<dbReference type="AlphaFoldDB" id="A0AAV4EHB9"/>